<reference evidence="1" key="1">
    <citation type="submission" date="2023-08" db="EMBL/GenBank/DDBJ databases">
        <authorList>
            <person name="Chen Y."/>
            <person name="Shah S."/>
            <person name="Dougan E. K."/>
            <person name="Thang M."/>
            <person name="Chan C."/>
        </authorList>
    </citation>
    <scope>NUCLEOTIDE SEQUENCE</scope>
</reference>
<accession>A0AA36MV85</accession>
<evidence type="ECO:0000313" key="2">
    <source>
        <dbReference type="Proteomes" id="UP001178507"/>
    </source>
</evidence>
<feature type="non-terminal residue" evidence="1">
    <location>
        <position position="1"/>
    </location>
</feature>
<comment type="caution">
    <text evidence="1">The sequence shown here is derived from an EMBL/GenBank/DDBJ whole genome shotgun (WGS) entry which is preliminary data.</text>
</comment>
<organism evidence="1 2">
    <name type="scientific">Effrenium voratum</name>
    <dbReference type="NCBI Taxonomy" id="2562239"/>
    <lineage>
        <taxon>Eukaryota</taxon>
        <taxon>Sar</taxon>
        <taxon>Alveolata</taxon>
        <taxon>Dinophyceae</taxon>
        <taxon>Suessiales</taxon>
        <taxon>Symbiodiniaceae</taxon>
        <taxon>Effrenium</taxon>
    </lineage>
</organism>
<keyword evidence="2" id="KW-1185">Reference proteome</keyword>
<dbReference type="AlphaFoldDB" id="A0AA36MV85"/>
<protein>
    <recommendedName>
        <fullName evidence="3">TM2 domain-containing protein</fullName>
    </recommendedName>
</protein>
<sequence>WHLHFGKAFLLSLFLGFLGADRFYLGFFYSALPGIDLSAWLAAQCLPPSDQTTGNIVPPTHPPTHTHARTICLHHSSAKKHAESAMRHRDVEGLFGSMPSCCFKQASSRLLLWR</sequence>
<name>A0AA36MV85_9DINO</name>
<proteinExistence type="predicted"/>
<feature type="non-terminal residue" evidence="1">
    <location>
        <position position="114"/>
    </location>
</feature>
<dbReference type="EMBL" id="CAUJNA010001508">
    <property type="protein sequence ID" value="CAJ1387361.1"/>
    <property type="molecule type" value="Genomic_DNA"/>
</dbReference>
<evidence type="ECO:0000313" key="1">
    <source>
        <dbReference type="EMBL" id="CAJ1387361.1"/>
    </source>
</evidence>
<gene>
    <name evidence="1" type="ORF">EVOR1521_LOCUS13456</name>
</gene>
<evidence type="ECO:0008006" key="3">
    <source>
        <dbReference type="Google" id="ProtNLM"/>
    </source>
</evidence>
<dbReference type="Proteomes" id="UP001178507">
    <property type="component" value="Unassembled WGS sequence"/>
</dbReference>